<keyword evidence="1" id="KW-1133">Transmembrane helix</keyword>
<sequence length="55" mass="5851">MPWWTTLMIAFGGLLLGGAWSLRQQKAPTWLWVAVAICAVMAVIAGILLALPGDA</sequence>
<keyword evidence="1" id="KW-0812">Transmembrane</keyword>
<gene>
    <name evidence="2" type="ORF">SAMN04487966_102336</name>
</gene>
<evidence type="ECO:0000256" key="1">
    <source>
        <dbReference type="SAM" id="Phobius"/>
    </source>
</evidence>
<dbReference type="STRING" id="574650.SAMN04487966_102336"/>
<name>A0A1I7MHJ8_9MICC</name>
<evidence type="ECO:0000313" key="2">
    <source>
        <dbReference type="EMBL" id="SFV21398.1"/>
    </source>
</evidence>
<evidence type="ECO:0000313" key="3">
    <source>
        <dbReference type="Proteomes" id="UP000198881"/>
    </source>
</evidence>
<proteinExistence type="predicted"/>
<reference evidence="2 3" key="1">
    <citation type="submission" date="2016-10" db="EMBL/GenBank/DDBJ databases">
        <authorList>
            <person name="de Groot N.N."/>
        </authorList>
    </citation>
    <scope>NUCLEOTIDE SEQUENCE [LARGE SCALE GENOMIC DNA]</scope>
    <source>
        <strain evidence="2 3">CGMCC 1.7054</strain>
    </source>
</reference>
<keyword evidence="1" id="KW-0472">Membrane</keyword>
<feature type="transmembrane region" description="Helical" evidence="1">
    <location>
        <begin position="31"/>
        <end position="51"/>
    </location>
</feature>
<dbReference type="AlphaFoldDB" id="A0A1I7MHJ8"/>
<protein>
    <submittedName>
        <fullName evidence="2">Uncharacterized protein</fullName>
    </submittedName>
</protein>
<dbReference type="Proteomes" id="UP000198881">
    <property type="component" value="Unassembled WGS sequence"/>
</dbReference>
<dbReference type="EMBL" id="FPCG01000002">
    <property type="protein sequence ID" value="SFV21398.1"/>
    <property type="molecule type" value="Genomic_DNA"/>
</dbReference>
<accession>A0A1I7MHJ8</accession>
<organism evidence="2 3">
    <name type="scientific">Micrococcus terreus</name>
    <dbReference type="NCBI Taxonomy" id="574650"/>
    <lineage>
        <taxon>Bacteria</taxon>
        <taxon>Bacillati</taxon>
        <taxon>Actinomycetota</taxon>
        <taxon>Actinomycetes</taxon>
        <taxon>Micrococcales</taxon>
        <taxon>Micrococcaceae</taxon>
        <taxon>Micrococcus</taxon>
    </lineage>
</organism>
<dbReference type="RefSeq" id="WP_177227825.1">
    <property type="nucleotide sequence ID" value="NZ_CAMIGK010000004.1"/>
</dbReference>
<keyword evidence="3" id="KW-1185">Reference proteome</keyword>